<sequence>MRSLMAAFLCFMTAAEAFVHCKQNSRTLGLRSVAFFRSEGVLWMGEGTEEKAAPLVTGEQLEIMLQEWDTPLVVDAYATWCGPCLLMAPEFEAAASELKGKVRFVKLDTDKEEAMAARLNIMGLPTLLFLDKYAPKEGEENVGARAVLKGRIEGALRKQNILDLVEHHFFEGPAPKMM</sequence>
<evidence type="ECO:0000256" key="7">
    <source>
        <dbReference type="ARBA" id="ARBA00023002"/>
    </source>
</evidence>
<keyword evidence="9" id="KW-0676">Redox-active center</keyword>
<keyword evidence="2" id="KW-0813">Transport</keyword>
<dbReference type="EMBL" id="CP001142">
    <property type="protein sequence ID" value="ACI65867.1"/>
    <property type="molecule type" value="Genomic_DNA"/>
</dbReference>
<evidence type="ECO:0000256" key="6">
    <source>
        <dbReference type="ARBA" id="ARBA00022982"/>
    </source>
</evidence>
<evidence type="ECO:0000256" key="8">
    <source>
        <dbReference type="ARBA" id="ARBA00023157"/>
    </source>
</evidence>
<dbReference type="eggNOG" id="KOG0910">
    <property type="taxonomic scope" value="Eukaryota"/>
</dbReference>
<gene>
    <name evidence="13" type="primary">Trx-y</name>
    <name evidence="13" type="ORF">PHATR_33356</name>
</gene>
<dbReference type="Gene3D" id="3.40.30.10">
    <property type="entry name" value="Glutaredoxin"/>
    <property type="match status" value="1"/>
</dbReference>
<evidence type="ECO:0000259" key="12">
    <source>
        <dbReference type="PROSITE" id="PS51352"/>
    </source>
</evidence>
<dbReference type="CDD" id="cd02947">
    <property type="entry name" value="TRX_family"/>
    <property type="match status" value="1"/>
</dbReference>
<keyword evidence="7" id="KW-0560">Oxidoreductase</keyword>
<accession>B5Y525</accession>
<feature type="chain" id="PRO_5002841272" evidence="11">
    <location>
        <begin position="18"/>
        <end position="178"/>
    </location>
</feature>
<keyword evidence="14" id="KW-1185">Reference proteome</keyword>
<proteinExistence type="inferred from homology"/>
<keyword evidence="5" id="KW-0809">Transit peptide</keyword>
<dbReference type="GO" id="GO:0045454">
    <property type="term" value="P:cell redox homeostasis"/>
    <property type="evidence" value="ECO:0007669"/>
    <property type="project" value="InterPro"/>
</dbReference>
<evidence type="ECO:0000256" key="4">
    <source>
        <dbReference type="ARBA" id="ARBA00022640"/>
    </source>
</evidence>
<dbReference type="HOGENOM" id="CLU_1513431_0_0_1"/>
<dbReference type="SUPFAM" id="SSF52833">
    <property type="entry name" value="Thioredoxin-like"/>
    <property type="match status" value="1"/>
</dbReference>
<evidence type="ECO:0000256" key="3">
    <source>
        <dbReference type="ARBA" id="ARBA00022528"/>
    </source>
</evidence>
<keyword evidence="4" id="KW-0934">Plastid</keyword>
<comment type="similarity">
    <text evidence="10">Belongs to the thioredoxin family. Plant CITRX-type subfamily.</text>
</comment>
<comment type="subcellular location">
    <subcellularLocation>
        <location evidence="1">Plastid</location>
        <location evidence="1">Chloroplast</location>
    </subcellularLocation>
</comment>
<protein>
    <submittedName>
        <fullName evidence="13">Thioredoxin y</fullName>
    </submittedName>
</protein>
<dbReference type="PROSITE" id="PS51352">
    <property type="entry name" value="THIOREDOXIN_2"/>
    <property type="match status" value="1"/>
</dbReference>
<dbReference type="GeneID" id="7203980"/>
<dbReference type="InterPro" id="IPR013766">
    <property type="entry name" value="Thioredoxin_domain"/>
</dbReference>
<dbReference type="RefSeq" id="XP_002186397.1">
    <property type="nucleotide sequence ID" value="XM_002186361.1"/>
</dbReference>
<keyword evidence="3" id="KW-0150">Chloroplast</keyword>
<organism evidence="13 14">
    <name type="scientific">Phaeodactylum tricornutum (strain CCAP 1055/1)</name>
    <dbReference type="NCBI Taxonomy" id="556484"/>
    <lineage>
        <taxon>Eukaryota</taxon>
        <taxon>Sar</taxon>
        <taxon>Stramenopiles</taxon>
        <taxon>Ochrophyta</taxon>
        <taxon>Bacillariophyta</taxon>
        <taxon>Bacillariophyceae</taxon>
        <taxon>Bacillariophycidae</taxon>
        <taxon>Naviculales</taxon>
        <taxon>Phaeodactylaceae</taxon>
        <taxon>Phaeodactylum</taxon>
    </lineage>
</organism>
<keyword evidence="8" id="KW-1015">Disulfide bond</keyword>
<feature type="domain" description="Thioredoxin" evidence="12">
    <location>
        <begin position="42"/>
        <end position="170"/>
    </location>
</feature>
<dbReference type="AlphaFoldDB" id="B5Y525"/>
<evidence type="ECO:0000256" key="11">
    <source>
        <dbReference type="SAM" id="SignalP"/>
    </source>
</evidence>
<evidence type="ECO:0000256" key="9">
    <source>
        <dbReference type="ARBA" id="ARBA00023284"/>
    </source>
</evidence>
<dbReference type="Proteomes" id="UP000000759">
    <property type="component" value="Chromosome 3"/>
</dbReference>
<dbReference type="InterPro" id="IPR036249">
    <property type="entry name" value="Thioredoxin-like_sf"/>
</dbReference>
<dbReference type="InParanoid" id="B5Y525"/>
<name>B5Y525_PHATC</name>
<evidence type="ECO:0000313" key="13">
    <source>
        <dbReference type="EMBL" id="ACI65867.1"/>
    </source>
</evidence>
<dbReference type="InterPro" id="IPR044182">
    <property type="entry name" value="CITRX"/>
</dbReference>
<dbReference type="Pfam" id="PF00085">
    <property type="entry name" value="Thioredoxin"/>
    <property type="match status" value="1"/>
</dbReference>
<keyword evidence="11" id="KW-0732">Signal</keyword>
<dbReference type="STRING" id="556484.B5Y525"/>
<evidence type="ECO:0000256" key="2">
    <source>
        <dbReference type="ARBA" id="ARBA00022448"/>
    </source>
</evidence>
<reference evidence="14" key="2">
    <citation type="submission" date="2008-08" db="EMBL/GenBank/DDBJ databases">
        <authorList>
            <consortium name="Diatom Consortium"/>
            <person name="Grigoriev I."/>
            <person name="Grimwood J."/>
            <person name="Kuo A."/>
            <person name="Otillar R.P."/>
            <person name="Salamov A."/>
            <person name="Detter J.C."/>
            <person name="Lindquist E."/>
            <person name="Shapiro H."/>
            <person name="Lucas S."/>
            <person name="Glavina del Rio T."/>
            <person name="Pitluck S."/>
            <person name="Rokhsar D."/>
            <person name="Bowler C."/>
        </authorList>
    </citation>
    <scope>GENOME REANNOTATION</scope>
    <source>
        <strain evidence="14">CCAP 1055/1</strain>
    </source>
</reference>
<dbReference type="KEGG" id="pti:PHATR_33356"/>
<evidence type="ECO:0000256" key="10">
    <source>
        <dbReference type="ARBA" id="ARBA00024039"/>
    </source>
</evidence>
<evidence type="ECO:0000313" key="14">
    <source>
        <dbReference type="Proteomes" id="UP000000759"/>
    </source>
</evidence>
<keyword evidence="6" id="KW-0249">Electron transport</keyword>
<reference evidence="13 14" key="1">
    <citation type="journal article" date="2008" name="Nature">
        <title>The Phaeodactylum genome reveals the evolutionary history of diatom genomes.</title>
        <authorList>
            <person name="Bowler C."/>
            <person name="Allen A.E."/>
            <person name="Badger J.H."/>
            <person name="Grimwood J."/>
            <person name="Jabbari K."/>
            <person name="Kuo A."/>
            <person name="Maheswari U."/>
            <person name="Martens C."/>
            <person name="Maumus F."/>
            <person name="Otillar R.P."/>
            <person name="Rayko E."/>
            <person name="Salamov A."/>
            <person name="Vandepoele K."/>
            <person name="Beszteri B."/>
            <person name="Gruber A."/>
            <person name="Heijde M."/>
            <person name="Katinka M."/>
            <person name="Mock T."/>
            <person name="Valentin K."/>
            <person name="Verret F."/>
            <person name="Berges J.A."/>
            <person name="Brownlee C."/>
            <person name="Cadoret J.P."/>
            <person name="Chiovitti A."/>
            <person name="Choi C.J."/>
            <person name="Coesel S."/>
            <person name="De Martino A."/>
            <person name="Detter J.C."/>
            <person name="Durkin C."/>
            <person name="Falciatore A."/>
            <person name="Fournet J."/>
            <person name="Haruta M."/>
            <person name="Huysman M.J."/>
            <person name="Jenkins B.D."/>
            <person name="Jiroutova K."/>
            <person name="Jorgensen R.E."/>
            <person name="Joubert Y."/>
            <person name="Kaplan A."/>
            <person name="Kroger N."/>
            <person name="Kroth P.G."/>
            <person name="La Roche J."/>
            <person name="Lindquist E."/>
            <person name="Lommer M."/>
            <person name="Martin-Jezequel V."/>
            <person name="Lopez P.J."/>
            <person name="Lucas S."/>
            <person name="Mangogna M."/>
            <person name="McGinnis K."/>
            <person name="Medlin L.K."/>
            <person name="Montsant A."/>
            <person name="Oudot-Le Secq M.P."/>
            <person name="Napoli C."/>
            <person name="Obornik M."/>
            <person name="Parker M.S."/>
            <person name="Petit J.L."/>
            <person name="Porcel B.M."/>
            <person name="Poulsen N."/>
            <person name="Robison M."/>
            <person name="Rychlewski L."/>
            <person name="Rynearson T.A."/>
            <person name="Schmutz J."/>
            <person name="Shapiro H."/>
            <person name="Siaut M."/>
            <person name="Stanley M."/>
            <person name="Sussman M.R."/>
            <person name="Taylor A.R."/>
            <person name="Vardi A."/>
            <person name="von Dassow P."/>
            <person name="Vyverman W."/>
            <person name="Willis A."/>
            <person name="Wyrwicz L.S."/>
            <person name="Rokhsar D.S."/>
            <person name="Weissenbach J."/>
            <person name="Armbrust E.V."/>
            <person name="Green B.R."/>
            <person name="Van de Peer Y."/>
            <person name="Grigoriev I.V."/>
        </authorList>
    </citation>
    <scope>NUCLEOTIDE SEQUENCE [LARGE SCALE GENOMIC DNA]</scope>
    <source>
        <strain evidence="13 14">CCAP 1055/1</strain>
    </source>
</reference>
<dbReference type="GO" id="GO:0009507">
    <property type="term" value="C:chloroplast"/>
    <property type="evidence" value="ECO:0007669"/>
    <property type="project" value="UniProtKB-SubCell"/>
</dbReference>
<dbReference type="PRINTS" id="PR00421">
    <property type="entry name" value="THIOREDOXIN"/>
</dbReference>
<dbReference type="GO" id="GO:0015035">
    <property type="term" value="F:protein-disulfide reductase activity"/>
    <property type="evidence" value="ECO:0007669"/>
    <property type="project" value="InterPro"/>
</dbReference>
<dbReference type="PaxDb" id="2850-Phatr33356"/>
<feature type="signal peptide" evidence="11">
    <location>
        <begin position="1"/>
        <end position="17"/>
    </location>
</feature>
<dbReference type="PANTHER" id="PTHR47834:SF2">
    <property type="entry name" value="THIOREDOXIN-LIKE PROTEIN CITRX, CHLOROPLASTIC"/>
    <property type="match status" value="1"/>
</dbReference>
<evidence type="ECO:0000256" key="5">
    <source>
        <dbReference type="ARBA" id="ARBA00022946"/>
    </source>
</evidence>
<dbReference type="OrthoDB" id="2121326at2759"/>
<dbReference type="PANTHER" id="PTHR47834">
    <property type="entry name" value="THIOREDOXIN-LIKE PROTEIN CITRX, CHLOROPLASTIC"/>
    <property type="match status" value="1"/>
</dbReference>
<evidence type="ECO:0000256" key="1">
    <source>
        <dbReference type="ARBA" id="ARBA00004229"/>
    </source>
</evidence>